<protein>
    <submittedName>
        <fullName evidence="3">Uncharacterized protein</fullName>
    </submittedName>
</protein>
<evidence type="ECO:0000256" key="2">
    <source>
        <dbReference type="SAM" id="Phobius"/>
    </source>
</evidence>
<name>A0A7M5V722_9CNID</name>
<evidence type="ECO:0000256" key="1">
    <source>
        <dbReference type="SAM" id="MobiDB-lite"/>
    </source>
</evidence>
<feature type="compositionally biased region" description="Basic and acidic residues" evidence="1">
    <location>
        <begin position="376"/>
        <end position="389"/>
    </location>
</feature>
<feature type="compositionally biased region" description="Basic and acidic residues" evidence="1">
    <location>
        <begin position="527"/>
        <end position="546"/>
    </location>
</feature>
<feature type="compositionally biased region" description="Pro residues" evidence="1">
    <location>
        <begin position="292"/>
        <end position="303"/>
    </location>
</feature>
<feature type="region of interest" description="Disordered" evidence="1">
    <location>
        <begin position="69"/>
        <end position="103"/>
    </location>
</feature>
<dbReference type="AlphaFoldDB" id="A0A7M5V722"/>
<feature type="compositionally biased region" description="Basic and acidic residues" evidence="1">
    <location>
        <begin position="329"/>
        <end position="362"/>
    </location>
</feature>
<feature type="compositionally biased region" description="Basic and acidic residues" evidence="1">
    <location>
        <begin position="183"/>
        <end position="192"/>
    </location>
</feature>
<dbReference type="OrthoDB" id="10688898at2759"/>
<dbReference type="RefSeq" id="XP_066926409.1">
    <property type="nucleotide sequence ID" value="XM_067070308.1"/>
</dbReference>
<feature type="compositionally biased region" description="Polar residues" evidence="1">
    <location>
        <begin position="221"/>
        <end position="235"/>
    </location>
</feature>
<keyword evidence="4" id="KW-1185">Reference proteome</keyword>
<keyword evidence="2" id="KW-1133">Transmembrane helix</keyword>
<dbReference type="GeneID" id="136813822"/>
<feature type="transmembrane region" description="Helical" evidence="2">
    <location>
        <begin position="12"/>
        <end position="32"/>
    </location>
</feature>
<evidence type="ECO:0000313" key="4">
    <source>
        <dbReference type="Proteomes" id="UP000594262"/>
    </source>
</evidence>
<keyword evidence="2" id="KW-0812">Transmembrane</keyword>
<proteinExistence type="predicted"/>
<dbReference type="EnsemblMetazoa" id="CLYHEMT003454.1">
    <property type="protein sequence ID" value="CLYHEMP003454.1"/>
    <property type="gene ID" value="CLYHEMG003454"/>
</dbReference>
<evidence type="ECO:0000313" key="3">
    <source>
        <dbReference type="EnsemblMetazoa" id="CLYHEMP003454.1"/>
    </source>
</evidence>
<reference evidence="3" key="1">
    <citation type="submission" date="2021-01" db="UniProtKB">
        <authorList>
            <consortium name="EnsemblMetazoa"/>
        </authorList>
    </citation>
    <scope>IDENTIFICATION</scope>
</reference>
<feature type="compositionally biased region" description="Low complexity" evidence="1">
    <location>
        <begin position="489"/>
        <end position="524"/>
    </location>
</feature>
<accession>A0A7M5V722</accession>
<feature type="compositionally biased region" description="Polar residues" evidence="1">
    <location>
        <begin position="70"/>
        <end position="86"/>
    </location>
</feature>
<feature type="compositionally biased region" description="Basic and acidic residues" evidence="1">
    <location>
        <begin position="411"/>
        <end position="435"/>
    </location>
</feature>
<feature type="compositionally biased region" description="Basic residues" evidence="1">
    <location>
        <begin position="363"/>
        <end position="375"/>
    </location>
</feature>
<organism evidence="3 4">
    <name type="scientific">Clytia hemisphaerica</name>
    <dbReference type="NCBI Taxonomy" id="252671"/>
    <lineage>
        <taxon>Eukaryota</taxon>
        <taxon>Metazoa</taxon>
        <taxon>Cnidaria</taxon>
        <taxon>Hydrozoa</taxon>
        <taxon>Hydroidolina</taxon>
        <taxon>Leptothecata</taxon>
        <taxon>Obeliida</taxon>
        <taxon>Clytiidae</taxon>
        <taxon>Clytia</taxon>
    </lineage>
</organism>
<feature type="region of interest" description="Disordered" evidence="1">
    <location>
        <begin position="264"/>
        <end position="546"/>
    </location>
</feature>
<sequence length="742" mass="83238">MAVVTSRDVDVTLTSTIASLFLLIVLLFTCLGKKKQNVGKPRAQNGSKQTLESTEVVINNEDVKVEIQEDTATSQYPSAPTENATTEEIHHYDPTKSQSQNSIVDPYESIKETDGKKDQKVAKLVTNDEKNASGSGNSETSDNSIYTKVKQVPKKEEIAYAVVDIKESQEKYEVVNGGIVRRQTNDDSKESCDLPPDDSIYEKTTSADDDQADDKVDEPQENSAGSSLYASVQPTENKERKDENSTIDAYAVVVKAEPAAQPVIALEEQEDSGASGFYAKVDNTSSTSIPVDPTPPPPPPPHPANMNRSKESDDVSNYEPFVPSSNTNIDHDLERSNTYDSIKEVKLGHKMKAEKDAIDSSSKKHKHDSKHKQKQLKKEHAHAQQDSKSPKSNRFSRVNPFKLSKKSKRKQSFENIEKSIEGIDETKELSTKDKIASLPINTHKSPKELRPGTGELSQKRHSIPHIPPPLPSVDKLKHLTEHKSRRGSSFDACSSPDSSPRSSPRTPLENSLSSTMMYSMSSRSHVISHEMSSRDTSRTFSESEHFIPRRSVEVSYEEDENYSTVDNTLKSELLKQEDVEEQYSTVDDGLKHDLLLNVEVDEKYSTVGEPKKSVEVEEEDKYSTIDNTIKSDISQSGNNVDDKYTKVDSDLKKRILPNEPVPQNDQLKEEVEEFPDYAVVDLELKHQKRAEREALLQNNPKLEVTEERPPIQPLVCSKNEDVQLLSRKERNRFSNSSDYMEI</sequence>
<feature type="region of interest" description="Disordered" evidence="1">
    <location>
        <begin position="175"/>
        <end position="245"/>
    </location>
</feature>
<keyword evidence="2" id="KW-0472">Membrane</keyword>
<dbReference type="Proteomes" id="UP000594262">
    <property type="component" value="Unplaced"/>
</dbReference>